<dbReference type="GO" id="GO:0016987">
    <property type="term" value="F:sigma factor activity"/>
    <property type="evidence" value="ECO:0007669"/>
    <property type="project" value="UniProtKB-KW"/>
</dbReference>
<dbReference type="Pfam" id="PF04552">
    <property type="entry name" value="Sigma54_DBD"/>
    <property type="match status" value="1"/>
</dbReference>
<protein>
    <submittedName>
        <fullName evidence="12">RNA polymerase, sigma 54 subunit, RpoN/SigL</fullName>
    </submittedName>
</protein>
<keyword evidence="13" id="KW-1185">Reference proteome</keyword>
<dbReference type="PROSITE" id="PS00717">
    <property type="entry name" value="SIGMA54_1"/>
    <property type="match status" value="1"/>
</dbReference>
<dbReference type="Proteomes" id="UP000184171">
    <property type="component" value="Unassembled WGS sequence"/>
</dbReference>
<dbReference type="Pfam" id="PF04963">
    <property type="entry name" value="Sigma54_CBD"/>
    <property type="match status" value="1"/>
</dbReference>
<dbReference type="PANTHER" id="PTHR32248:SF4">
    <property type="entry name" value="RNA POLYMERASE SIGMA-54 FACTOR"/>
    <property type="match status" value="1"/>
</dbReference>
<dbReference type="GO" id="GO:0001216">
    <property type="term" value="F:DNA-binding transcription activator activity"/>
    <property type="evidence" value="ECO:0007669"/>
    <property type="project" value="InterPro"/>
</dbReference>
<dbReference type="Gene3D" id="1.10.10.60">
    <property type="entry name" value="Homeodomain-like"/>
    <property type="match status" value="1"/>
</dbReference>
<feature type="region of interest" description="Disordered" evidence="9">
    <location>
        <begin position="49"/>
        <end position="89"/>
    </location>
</feature>
<evidence type="ECO:0000256" key="3">
    <source>
        <dbReference type="ARBA" id="ARBA00022679"/>
    </source>
</evidence>
<dbReference type="PRINTS" id="PR00045">
    <property type="entry name" value="SIGMA54FCT"/>
</dbReference>
<dbReference type="GO" id="GO:0006352">
    <property type="term" value="P:DNA-templated transcription initiation"/>
    <property type="evidence" value="ECO:0007669"/>
    <property type="project" value="InterPro"/>
</dbReference>
<evidence type="ECO:0000256" key="5">
    <source>
        <dbReference type="ARBA" id="ARBA00023015"/>
    </source>
</evidence>
<dbReference type="GO" id="GO:0000428">
    <property type="term" value="C:DNA-directed RNA polymerase complex"/>
    <property type="evidence" value="ECO:0007669"/>
    <property type="project" value="UniProtKB-KW"/>
</dbReference>
<evidence type="ECO:0000259" key="10">
    <source>
        <dbReference type="Pfam" id="PF04552"/>
    </source>
</evidence>
<keyword evidence="4" id="KW-0548">Nucleotidyltransferase</keyword>
<reference evidence="12 13" key="1">
    <citation type="submission" date="2016-11" db="EMBL/GenBank/DDBJ databases">
        <authorList>
            <person name="Jaros S."/>
            <person name="Januszkiewicz K."/>
            <person name="Wedrychowicz H."/>
        </authorList>
    </citation>
    <scope>NUCLEOTIDE SEQUENCE [LARGE SCALE GENOMIC DNA]</scope>
    <source>
        <strain evidence="12 13">DSM 5091</strain>
    </source>
</reference>
<organism evidence="12 13">
    <name type="scientific">Malonomonas rubra DSM 5091</name>
    <dbReference type="NCBI Taxonomy" id="1122189"/>
    <lineage>
        <taxon>Bacteria</taxon>
        <taxon>Pseudomonadati</taxon>
        <taxon>Thermodesulfobacteriota</taxon>
        <taxon>Desulfuromonadia</taxon>
        <taxon>Desulfuromonadales</taxon>
        <taxon>Geopsychrobacteraceae</taxon>
        <taxon>Malonomonas</taxon>
    </lineage>
</organism>
<keyword evidence="8" id="KW-0804">Transcription</keyword>
<gene>
    <name evidence="12" type="ORF">SAMN02745165_00852</name>
</gene>
<evidence type="ECO:0000256" key="1">
    <source>
        <dbReference type="ARBA" id="ARBA00008798"/>
    </source>
</evidence>
<keyword evidence="6" id="KW-0731">Sigma factor</keyword>
<keyword evidence="2" id="KW-0240">DNA-directed RNA polymerase</keyword>
<feature type="domain" description="RNA polymerase sigma factor 54 DNA-binding" evidence="10">
    <location>
        <begin position="324"/>
        <end position="482"/>
    </location>
</feature>
<accession>A0A1M6DY72</accession>
<dbReference type="PANTHER" id="PTHR32248">
    <property type="entry name" value="RNA POLYMERASE SIGMA-54 FACTOR"/>
    <property type="match status" value="1"/>
</dbReference>
<keyword evidence="7" id="KW-0238">DNA-binding</keyword>
<dbReference type="NCBIfam" id="TIGR02395">
    <property type="entry name" value="rpoN_sigma"/>
    <property type="match status" value="1"/>
</dbReference>
<dbReference type="PIRSF" id="PIRSF000774">
    <property type="entry name" value="RpoN"/>
    <property type="match status" value="1"/>
</dbReference>
<feature type="compositionally biased region" description="Basic and acidic residues" evidence="9">
    <location>
        <begin position="53"/>
        <end position="71"/>
    </location>
</feature>
<dbReference type="InterPro" id="IPR007046">
    <property type="entry name" value="RNA_pol_sigma_54_core-bd"/>
</dbReference>
<feature type="domain" description="RNA polymerase sigma factor 54 core-binding" evidence="11">
    <location>
        <begin position="121"/>
        <end position="308"/>
    </location>
</feature>
<dbReference type="PROSITE" id="PS00718">
    <property type="entry name" value="SIGMA54_2"/>
    <property type="match status" value="1"/>
</dbReference>
<dbReference type="InterPro" id="IPR007634">
    <property type="entry name" value="RNA_pol_sigma_54_DNA-bd"/>
</dbReference>
<dbReference type="NCBIfam" id="NF009118">
    <property type="entry name" value="PRK12469.1"/>
    <property type="match status" value="1"/>
</dbReference>
<dbReference type="GO" id="GO:0003677">
    <property type="term" value="F:DNA binding"/>
    <property type="evidence" value="ECO:0007669"/>
    <property type="project" value="UniProtKB-KW"/>
</dbReference>
<dbReference type="Gene3D" id="1.10.10.1330">
    <property type="entry name" value="RNA polymerase sigma-54 factor, core-binding domain"/>
    <property type="match status" value="1"/>
</dbReference>
<evidence type="ECO:0000256" key="6">
    <source>
        <dbReference type="ARBA" id="ARBA00023082"/>
    </source>
</evidence>
<keyword evidence="5" id="KW-0805">Transcription regulation</keyword>
<sequence>MALDLRLQVKLSQQLVMTPQLQQAIKLLQLSRVELADVVTEELAENPLLEEGVDPKEERDELSTELEKEPVSDVEVSPEQEVKAENEGMEDIDWQTYLEGYSLNSSSPRDSYEDQEERPSYESLLTKKSSLVDHLMWQLGLSKVGQDERLAAAEIIGNLDDVGYLHASIEELVETSGRSVEVVEQALQRVRMFDPAGVAARNLQDCLLLQLERMELGDSLAAVILRDYISELEGRKYQVIAKSLKTPLDEVLEAAKLISELDPRPGLQYNEEDIHYIVPDIYVKKVGDEYVVTQNDEGLPNLRINSLYRSALTNSDSVDKKANEYIQDKMRSAVWLIKSIHQRQRTIYKVTKSIVKFQRAFFDHGIEHLKPLVLRDVAEDIEMHESTVSRVTTNKYVQTPQGLFELKFFFNSGINTADGDSVASESVKSRIKEIIAGEDQKKPYSDQKIVTLLKEQDINIARRTVTKYREMLGLGSSTERKRLF</sequence>
<proteinExistence type="inferred from homology"/>
<dbReference type="PROSITE" id="PS50044">
    <property type="entry name" value="SIGMA54_3"/>
    <property type="match status" value="1"/>
</dbReference>
<evidence type="ECO:0000313" key="12">
    <source>
        <dbReference type="EMBL" id="SHI78080.1"/>
    </source>
</evidence>
<dbReference type="EMBL" id="FQZT01000002">
    <property type="protein sequence ID" value="SHI78080.1"/>
    <property type="molecule type" value="Genomic_DNA"/>
</dbReference>
<comment type="similarity">
    <text evidence="1">Belongs to the sigma-54 factor family.</text>
</comment>
<dbReference type="OrthoDB" id="9814402at2"/>
<dbReference type="Pfam" id="PF00309">
    <property type="entry name" value="Sigma54_AID"/>
    <property type="match status" value="1"/>
</dbReference>
<evidence type="ECO:0000256" key="2">
    <source>
        <dbReference type="ARBA" id="ARBA00022478"/>
    </source>
</evidence>
<dbReference type="AlphaFoldDB" id="A0A1M6DY72"/>
<dbReference type="RefSeq" id="WP_072905934.1">
    <property type="nucleotide sequence ID" value="NZ_FQZT01000002.1"/>
</dbReference>
<dbReference type="InterPro" id="IPR000394">
    <property type="entry name" value="RNA_pol_sigma_54"/>
</dbReference>
<evidence type="ECO:0000256" key="9">
    <source>
        <dbReference type="SAM" id="MobiDB-lite"/>
    </source>
</evidence>
<dbReference type="InterPro" id="IPR038709">
    <property type="entry name" value="RpoN_core-bd_sf"/>
</dbReference>
<evidence type="ECO:0000256" key="4">
    <source>
        <dbReference type="ARBA" id="ARBA00022695"/>
    </source>
</evidence>
<evidence type="ECO:0000256" key="7">
    <source>
        <dbReference type="ARBA" id="ARBA00023125"/>
    </source>
</evidence>
<dbReference type="STRING" id="1122189.SAMN02745165_00852"/>
<evidence type="ECO:0000313" key="13">
    <source>
        <dbReference type="Proteomes" id="UP000184171"/>
    </source>
</evidence>
<dbReference type="GO" id="GO:0016779">
    <property type="term" value="F:nucleotidyltransferase activity"/>
    <property type="evidence" value="ECO:0007669"/>
    <property type="project" value="UniProtKB-KW"/>
</dbReference>
<name>A0A1M6DY72_MALRU</name>
<keyword evidence="3" id="KW-0808">Transferase</keyword>
<evidence type="ECO:0000259" key="11">
    <source>
        <dbReference type="Pfam" id="PF04963"/>
    </source>
</evidence>
<evidence type="ECO:0000256" key="8">
    <source>
        <dbReference type="ARBA" id="ARBA00023163"/>
    </source>
</evidence>